<organism evidence="1 2">
    <name type="scientific">Desulfonatronospira thiodismutans ASO3-1</name>
    <dbReference type="NCBI Taxonomy" id="555779"/>
    <lineage>
        <taxon>Bacteria</taxon>
        <taxon>Pseudomonadati</taxon>
        <taxon>Thermodesulfobacteriota</taxon>
        <taxon>Desulfovibrionia</taxon>
        <taxon>Desulfovibrionales</taxon>
        <taxon>Desulfonatronovibrionaceae</taxon>
        <taxon>Desulfonatronospira</taxon>
    </lineage>
</organism>
<name>D6SNR5_9BACT</name>
<sequence>MGAITWEDFLSKFEDLCFVVSDEPDMDALIEDKKTNDLLKTNAEAEELDLLTEVLQKHPDVHFYRKMVGATKKDLRGLLDDCDIEGSEKALNSILSLLKLRVDKTDPEILKQDEIIKLLWEHPEIQNSCKIKGCGKKDFLKQYENNTLTPRTALEDAKKAIASTTGATNFDLKAHVNKFAVHFQSKLVHSQAKNGGVLLGKKASRSTPYLCAASLMHNGHRPDLDQTSNDSSGIYQALLKKYADYKSGQTESGNVDPAVQGFVDVVEQDDVAFIEKNMDSLDPQLKQVIVPHPDNDQYIAFVPLVSPGINKIVLDAYEENRKQGEQRFNAGRLYNLLGYGGSNAQNVCLKKNIRYINSPMLANTPQADRQDKRAWRFLLGGSDSFHFRVRWGDVENYGKWLSANRKEGMHQGEGDAGASRKLAKETGVLAQKAEASVLRPIVEECVYDMRVLSENINSLITEEGPRRILEEKEMTQDGQWEKKFLDSRNDLELFVITGMKGNETEELLVDSMMNTIDKHEDISFNVTDKSRTSQVIRGLIKEMI</sequence>
<gene>
    <name evidence="1" type="ORF">Dthio_PD1744</name>
</gene>
<keyword evidence="2" id="KW-1185">Reference proteome</keyword>
<dbReference type="AlphaFoldDB" id="D6SNR5"/>
<proteinExistence type="predicted"/>
<dbReference type="eggNOG" id="ENOG5031GIF">
    <property type="taxonomic scope" value="Bacteria"/>
</dbReference>
<comment type="caution">
    <text evidence="1">The sequence shown here is derived from an EMBL/GenBank/DDBJ whole genome shotgun (WGS) entry which is preliminary data.</text>
</comment>
<reference evidence="1" key="1">
    <citation type="submission" date="2010-05" db="EMBL/GenBank/DDBJ databases">
        <title>The draft genome of Desulfonatronospira thiodismutans ASO3-1.</title>
        <authorList>
            <consortium name="US DOE Joint Genome Institute (JGI-PGF)"/>
            <person name="Lucas S."/>
            <person name="Copeland A."/>
            <person name="Lapidus A."/>
            <person name="Cheng J.-F."/>
            <person name="Bruce D."/>
            <person name="Goodwin L."/>
            <person name="Pitluck S."/>
            <person name="Chertkov O."/>
            <person name="Brettin T."/>
            <person name="Detter J.C."/>
            <person name="Han C."/>
            <person name="Land M.L."/>
            <person name="Hauser L."/>
            <person name="Kyrpides N."/>
            <person name="Mikhailova N."/>
            <person name="Muyzer G."/>
            <person name="Woyke T."/>
        </authorList>
    </citation>
    <scope>NUCLEOTIDE SEQUENCE [LARGE SCALE GENOMIC DNA]</scope>
    <source>
        <strain evidence="1">ASO3-1</strain>
    </source>
</reference>
<evidence type="ECO:0000313" key="1">
    <source>
        <dbReference type="EMBL" id="EFI34391.1"/>
    </source>
</evidence>
<dbReference type="EMBL" id="ACJN02000002">
    <property type="protein sequence ID" value="EFI34391.1"/>
    <property type="molecule type" value="Genomic_DNA"/>
</dbReference>
<accession>D6SNR5</accession>
<dbReference type="Proteomes" id="UP000005496">
    <property type="component" value="Unassembled WGS sequence"/>
</dbReference>
<evidence type="ECO:0000313" key="2">
    <source>
        <dbReference type="Proteomes" id="UP000005496"/>
    </source>
</evidence>
<protein>
    <submittedName>
        <fullName evidence="1">Uncharacterized protein</fullName>
    </submittedName>
</protein>